<gene>
    <name evidence="12" type="ORF">SPPG_08963</name>
</gene>
<dbReference type="SMART" id="SM00397">
    <property type="entry name" value="t_SNARE"/>
    <property type="match status" value="1"/>
</dbReference>
<evidence type="ECO:0000313" key="12">
    <source>
        <dbReference type="EMBL" id="KND02772.1"/>
    </source>
</evidence>
<dbReference type="PANTHER" id="PTHR12791">
    <property type="entry name" value="GOLGI SNARE BET1-RELATED"/>
    <property type="match status" value="1"/>
</dbReference>
<keyword evidence="7 10" id="KW-0472">Membrane</keyword>
<evidence type="ECO:0000256" key="6">
    <source>
        <dbReference type="ARBA" id="ARBA00023034"/>
    </source>
</evidence>
<dbReference type="AlphaFoldDB" id="A0A0L0HNV0"/>
<evidence type="ECO:0000256" key="2">
    <source>
        <dbReference type="ARBA" id="ARBA00022448"/>
    </source>
</evidence>
<dbReference type="RefSeq" id="XP_016610811.1">
    <property type="nucleotide sequence ID" value="XM_016757113.1"/>
</dbReference>
<evidence type="ECO:0000256" key="8">
    <source>
        <dbReference type="ARBA" id="ARBA00046280"/>
    </source>
</evidence>
<dbReference type="InParanoid" id="A0A0L0HNV0"/>
<keyword evidence="5 10" id="KW-1133">Transmembrane helix</keyword>
<dbReference type="SUPFAM" id="SSF58038">
    <property type="entry name" value="SNARE fusion complex"/>
    <property type="match status" value="1"/>
</dbReference>
<feature type="domain" description="T-SNARE coiled-coil homology" evidence="11">
    <location>
        <begin position="40"/>
        <end position="102"/>
    </location>
</feature>
<comment type="subcellular location">
    <subcellularLocation>
        <location evidence="8">Endomembrane system</location>
        <topology evidence="8">Single-pass type IV membrane protein</topology>
    </subcellularLocation>
    <subcellularLocation>
        <location evidence="1">Golgi apparatus membrane</location>
    </subcellularLocation>
</comment>
<evidence type="ECO:0000313" key="13">
    <source>
        <dbReference type="Proteomes" id="UP000053201"/>
    </source>
</evidence>
<dbReference type="Proteomes" id="UP000053201">
    <property type="component" value="Unassembled WGS sequence"/>
</dbReference>
<dbReference type="VEuPathDB" id="FungiDB:SPPG_08963"/>
<feature type="transmembrane region" description="Helical" evidence="10">
    <location>
        <begin position="110"/>
        <end position="128"/>
    </location>
</feature>
<dbReference type="GeneID" id="27692088"/>
<evidence type="ECO:0000256" key="5">
    <source>
        <dbReference type="ARBA" id="ARBA00022989"/>
    </source>
</evidence>
<organism evidence="12 13">
    <name type="scientific">Spizellomyces punctatus (strain DAOM BR117)</name>
    <dbReference type="NCBI Taxonomy" id="645134"/>
    <lineage>
        <taxon>Eukaryota</taxon>
        <taxon>Fungi</taxon>
        <taxon>Fungi incertae sedis</taxon>
        <taxon>Chytridiomycota</taxon>
        <taxon>Chytridiomycota incertae sedis</taxon>
        <taxon>Chytridiomycetes</taxon>
        <taxon>Spizellomycetales</taxon>
        <taxon>Spizellomycetaceae</taxon>
        <taxon>Spizellomyces</taxon>
    </lineage>
</organism>
<keyword evidence="6" id="KW-0333">Golgi apparatus</keyword>
<dbReference type="STRING" id="645134.A0A0L0HNV0"/>
<keyword evidence="13" id="KW-1185">Reference proteome</keyword>
<protein>
    <recommendedName>
        <fullName evidence="11">t-SNARE coiled-coil homology domain-containing protein</fullName>
    </recommendedName>
</protein>
<dbReference type="EMBL" id="KQ257452">
    <property type="protein sequence ID" value="KND02772.1"/>
    <property type="molecule type" value="Genomic_DNA"/>
</dbReference>
<dbReference type="GO" id="GO:0015031">
    <property type="term" value="P:protein transport"/>
    <property type="evidence" value="ECO:0007669"/>
    <property type="project" value="UniProtKB-KW"/>
</dbReference>
<evidence type="ECO:0000256" key="7">
    <source>
        <dbReference type="ARBA" id="ARBA00023136"/>
    </source>
</evidence>
<evidence type="ECO:0000256" key="4">
    <source>
        <dbReference type="ARBA" id="ARBA00022927"/>
    </source>
</evidence>
<keyword evidence="4" id="KW-0653">Protein transport</keyword>
<name>A0A0L0HNV0_SPIPD</name>
<evidence type="ECO:0000256" key="1">
    <source>
        <dbReference type="ARBA" id="ARBA00004394"/>
    </source>
</evidence>
<dbReference type="OMA" id="ARQGCRW"/>
<reference evidence="12 13" key="1">
    <citation type="submission" date="2009-08" db="EMBL/GenBank/DDBJ databases">
        <title>The Genome Sequence of Spizellomyces punctatus strain DAOM BR117.</title>
        <authorList>
            <consortium name="The Broad Institute Genome Sequencing Platform"/>
            <person name="Russ C."/>
            <person name="Cuomo C."/>
            <person name="Shea T."/>
            <person name="Young S.K."/>
            <person name="Zeng Q."/>
            <person name="Koehrsen M."/>
            <person name="Haas B."/>
            <person name="Borodovsky M."/>
            <person name="Guigo R."/>
            <person name="Alvarado L."/>
            <person name="Berlin A."/>
            <person name="Bochicchio J."/>
            <person name="Borenstein D."/>
            <person name="Chapman S."/>
            <person name="Chen Z."/>
            <person name="Engels R."/>
            <person name="Freedman E."/>
            <person name="Gellesch M."/>
            <person name="Goldberg J."/>
            <person name="Griggs A."/>
            <person name="Gujja S."/>
            <person name="Heiman D."/>
            <person name="Hepburn T."/>
            <person name="Howarth C."/>
            <person name="Jen D."/>
            <person name="Larson L."/>
            <person name="Lewis B."/>
            <person name="Mehta T."/>
            <person name="Park D."/>
            <person name="Pearson M."/>
            <person name="Roberts A."/>
            <person name="Saif S."/>
            <person name="Shenoy N."/>
            <person name="Sisk P."/>
            <person name="Stolte C."/>
            <person name="Sykes S."/>
            <person name="Thomson T."/>
            <person name="Walk T."/>
            <person name="White J."/>
            <person name="Yandava C."/>
            <person name="Burger G."/>
            <person name="Gray M.W."/>
            <person name="Holland P.W.H."/>
            <person name="King N."/>
            <person name="Lang F.B.F."/>
            <person name="Roger A.J."/>
            <person name="Ruiz-Trillo I."/>
            <person name="Lander E."/>
            <person name="Nusbaum C."/>
        </authorList>
    </citation>
    <scope>NUCLEOTIDE SEQUENCE [LARGE SCALE GENOMIC DNA]</scope>
    <source>
        <strain evidence="12 13">DAOM BR117</strain>
    </source>
</reference>
<evidence type="ECO:0000256" key="9">
    <source>
        <dbReference type="SAM" id="MobiDB-lite"/>
    </source>
</evidence>
<accession>A0A0L0HNV0</accession>
<feature type="region of interest" description="Disordered" evidence="9">
    <location>
        <begin position="1"/>
        <end position="40"/>
    </location>
</feature>
<sequence>MSHRSRTARAYQGSLKPQPHTSGETAWNTSPDAHTNSHHYAFEQRNDDHVDLLGNKITELKQISLQIGEEVTYQLGALRDMENDFEKSGGLLGATMRRLKIMARTQNGRWMWYLIFFVLAVFLYIYLFRYKK</sequence>
<dbReference type="OrthoDB" id="261831at2759"/>
<evidence type="ECO:0000259" key="11">
    <source>
        <dbReference type="PROSITE" id="PS50192"/>
    </source>
</evidence>
<keyword evidence="2" id="KW-0813">Transport</keyword>
<dbReference type="PROSITE" id="PS50192">
    <property type="entry name" value="T_SNARE"/>
    <property type="match status" value="1"/>
</dbReference>
<dbReference type="GO" id="GO:0000139">
    <property type="term" value="C:Golgi membrane"/>
    <property type="evidence" value="ECO:0007669"/>
    <property type="project" value="UniProtKB-SubCell"/>
</dbReference>
<feature type="compositionally biased region" description="Polar residues" evidence="9">
    <location>
        <begin position="19"/>
        <end position="34"/>
    </location>
</feature>
<dbReference type="Gene3D" id="1.20.5.110">
    <property type="match status" value="1"/>
</dbReference>
<keyword evidence="3 10" id="KW-0812">Transmembrane</keyword>
<dbReference type="eggNOG" id="KOG3385">
    <property type="taxonomic scope" value="Eukaryota"/>
</dbReference>
<dbReference type="FunCoup" id="A0A0L0HNV0">
    <property type="interactions" value="229"/>
</dbReference>
<dbReference type="InterPro" id="IPR000727">
    <property type="entry name" value="T_SNARE_dom"/>
</dbReference>
<dbReference type="CDD" id="cd15853">
    <property type="entry name" value="SNARE_Bet1"/>
    <property type="match status" value="1"/>
</dbReference>
<dbReference type="InterPro" id="IPR039899">
    <property type="entry name" value="BET1_SNARE"/>
</dbReference>
<evidence type="ECO:0000256" key="10">
    <source>
        <dbReference type="SAM" id="Phobius"/>
    </source>
</evidence>
<proteinExistence type="predicted"/>
<evidence type="ECO:0000256" key="3">
    <source>
        <dbReference type="ARBA" id="ARBA00022692"/>
    </source>
</evidence>